<dbReference type="EMBL" id="JNBR01001735">
    <property type="protein sequence ID" value="OQR85264.1"/>
    <property type="molecule type" value="Genomic_DNA"/>
</dbReference>
<dbReference type="CDD" id="cd18793">
    <property type="entry name" value="SF2_C_SNF"/>
    <property type="match status" value="1"/>
</dbReference>
<dbReference type="GO" id="GO:0005634">
    <property type="term" value="C:nucleus"/>
    <property type="evidence" value="ECO:0007669"/>
    <property type="project" value="TreeGrafter"/>
</dbReference>
<accession>A0A1V9YHQ1</accession>
<dbReference type="AlphaFoldDB" id="A0A1V9YHQ1"/>
<dbReference type="InterPro" id="IPR049730">
    <property type="entry name" value="SNF2/RAD54-like_C"/>
</dbReference>
<keyword evidence="5" id="KW-0862">Zinc</keyword>
<dbReference type="Gene3D" id="3.40.50.300">
    <property type="entry name" value="P-loop containing nucleotide triphosphate hydrolases"/>
    <property type="match status" value="1"/>
</dbReference>
<reference evidence="8 9" key="1">
    <citation type="journal article" date="2014" name="Genome Biol. Evol.">
        <title>The secreted proteins of Achlya hypogyna and Thraustotheca clavata identify the ancestral oomycete secretome and reveal gene acquisitions by horizontal gene transfer.</title>
        <authorList>
            <person name="Misner I."/>
            <person name="Blouin N."/>
            <person name="Leonard G."/>
            <person name="Richards T.A."/>
            <person name="Lane C.E."/>
        </authorList>
    </citation>
    <scope>NUCLEOTIDE SEQUENCE [LARGE SCALE GENOMIC DNA]</scope>
    <source>
        <strain evidence="8 9">ATCC 48635</strain>
    </source>
</reference>
<dbReference type="Gene3D" id="3.40.50.10810">
    <property type="entry name" value="Tandem AAA-ATPase domain"/>
    <property type="match status" value="1"/>
</dbReference>
<dbReference type="GO" id="GO:0016787">
    <property type="term" value="F:hydrolase activity"/>
    <property type="evidence" value="ECO:0007669"/>
    <property type="project" value="UniProtKB-KW"/>
</dbReference>
<evidence type="ECO:0000313" key="9">
    <source>
        <dbReference type="Proteomes" id="UP000243579"/>
    </source>
</evidence>
<dbReference type="Pfam" id="PF00271">
    <property type="entry name" value="Helicase_C"/>
    <property type="match status" value="1"/>
</dbReference>
<evidence type="ECO:0000259" key="7">
    <source>
        <dbReference type="PROSITE" id="PS51192"/>
    </source>
</evidence>
<keyword evidence="3" id="KW-0863">Zinc-finger</keyword>
<dbReference type="GO" id="GO:0008270">
    <property type="term" value="F:zinc ion binding"/>
    <property type="evidence" value="ECO:0007669"/>
    <property type="project" value="UniProtKB-KW"/>
</dbReference>
<keyword evidence="9" id="KW-1185">Reference proteome</keyword>
<evidence type="ECO:0000256" key="3">
    <source>
        <dbReference type="ARBA" id="ARBA00022771"/>
    </source>
</evidence>
<keyword evidence="4" id="KW-0378">Hydrolase</keyword>
<dbReference type="STRING" id="1202772.A0A1V9YHQ1"/>
<dbReference type="PROSITE" id="PS51192">
    <property type="entry name" value="HELICASE_ATP_BIND_1"/>
    <property type="match status" value="1"/>
</dbReference>
<dbReference type="InterPro" id="IPR050628">
    <property type="entry name" value="SNF2_RAD54_helicase_TF"/>
</dbReference>
<dbReference type="InterPro" id="IPR027417">
    <property type="entry name" value="P-loop_NTPase"/>
</dbReference>
<comment type="caution">
    <text evidence="8">The sequence shown here is derived from an EMBL/GenBank/DDBJ whole genome shotgun (WGS) entry which is preliminary data.</text>
</comment>
<proteinExistence type="predicted"/>
<keyword evidence="6" id="KW-0067">ATP-binding</keyword>
<name>A0A1V9YHQ1_ACHHY</name>
<dbReference type="SUPFAM" id="SSF52540">
    <property type="entry name" value="P-loop containing nucleoside triphosphate hydrolases"/>
    <property type="match status" value="2"/>
</dbReference>
<feature type="domain" description="Helicase ATP-binding" evidence="7">
    <location>
        <begin position="50"/>
        <end position="225"/>
    </location>
</feature>
<dbReference type="InterPro" id="IPR014001">
    <property type="entry name" value="Helicase_ATP-bd"/>
</dbReference>
<sequence>MNPLALLDTTRGAHSEVAIAVAQPPPQLRATTVLHDHQRAALAWMAAREAGASVTLLGGILADGPGLGKTLTTLSCMALLPSPEPTLVVVPNALIAEQWLSEMTRHFEPETWTIVKYNPRNHKKLAFARNVVSPVVFVTLGDLGLEWHMLQSEQSERGRATSELFHLHWHRIVVDEVQDILGTGTSLAASMIQALDARVRWGLSATPLSKPTDMLGLAKYLAIPPYNVSSYWYRLNPDDDDHVASMQALLHDIVWRTPAHYAVENLHLMPRQIQLPMCFVHMSALEFAAYLPDYERAVKDVAKKLQPMCGVQRPIALAKLRSLLAHPSVLKMCKGASHVGLNATSGTRDFSQLLDTLVQHRWESCNYAAAAAIERCLDANTPEAAIRGYQLLASLEPFRVPWTLSLRVLTVMRRLAYASSSIGLRHEVHRTVLAYRRVSLPQTLWRYIFNDFLHEDFTGQIDRLVATYRAPLRATALEMTAVVRTMYSGMFSSTFAPITTALRSYVDMAWETDDFRKLLADATKLRTSAAHLGTYERWVNLDQTRESAAAYTRVLQDVVFRAKAAFAELKDFLDAIPQQDWDSNDQGLLQAFDMCDHGRRRMNRQVALGREARWRQRDAALAGGRGAQGEVEACFLCRLRSAIDKALGFWRSEGNYPTLFAQLLTQPLVKSIGDAIASQVIACCQHLYALATDLEAYVRRSIEVYSCLTTVPAGCTIDRVDAAFSKLDTAKGYHNYVTRLRTVQAAYASKRPPTCDRCCEPMPEPTVCRLLVCGHVVCAECAVGSACAVCGAGSPFPPTSAPTIINPSAGTKYDCISRDILDVVTRPTADKCIVFSQWHQGLVLLKEALAALGVASLHLERTSQTALREQFQASAGIRVLLLPLKKYNHGLNLVEAKHVFLIEPTLQPAMEEQAMARVQRLSQTQTTYVHRYAVADTVEARIVEWTRKARTLTQDDAYRIFFNDPV</sequence>
<dbReference type="GO" id="GO:0006281">
    <property type="term" value="P:DNA repair"/>
    <property type="evidence" value="ECO:0007669"/>
    <property type="project" value="TreeGrafter"/>
</dbReference>
<keyword evidence="2" id="KW-0547">Nucleotide-binding</keyword>
<evidence type="ECO:0000256" key="1">
    <source>
        <dbReference type="ARBA" id="ARBA00022723"/>
    </source>
</evidence>
<dbReference type="InterPro" id="IPR001650">
    <property type="entry name" value="Helicase_C-like"/>
</dbReference>
<keyword evidence="1" id="KW-0479">Metal-binding</keyword>
<dbReference type="OrthoDB" id="423559at2759"/>
<dbReference type="PANTHER" id="PTHR45626">
    <property type="entry name" value="TRANSCRIPTION TERMINATION FACTOR 2-RELATED"/>
    <property type="match status" value="1"/>
</dbReference>
<dbReference type="Proteomes" id="UP000243579">
    <property type="component" value="Unassembled WGS sequence"/>
</dbReference>
<gene>
    <name evidence="8" type="ORF">ACHHYP_12052</name>
</gene>
<dbReference type="Pfam" id="PF00176">
    <property type="entry name" value="SNF2-rel_dom"/>
    <property type="match status" value="1"/>
</dbReference>
<evidence type="ECO:0000256" key="4">
    <source>
        <dbReference type="ARBA" id="ARBA00022801"/>
    </source>
</evidence>
<dbReference type="GO" id="GO:0008094">
    <property type="term" value="F:ATP-dependent activity, acting on DNA"/>
    <property type="evidence" value="ECO:0007669"/>
    <property type="project" value="TreeGrafter"/>
</dbReference>
<dbReference type="InterPro" id="IPR017907">
    <property type="entry name" value="Znf_RING_CS"/>
</dbReference>
<evidence type="ECO:0000256" key="5">
    <source>
        <dbReference type="ARBA" id="ARBA00022833"/>
    </source>
</evidence>
<evidence type="ECO:0000256" key="2">
    <source>
        <dbReference type="ARBA" id="ARBA00022741"/>
    </source>
</evidence>
<dbReference type="PANTHER" id="PTHR45626:SF22">
    <property type="entry name" value="DNA REPAIR PROTEIN RAD5"/>
    <property type="match status" value="1"/>
</dbReference>
<dbReference type="InterPro" id="IPR038718">
    <property type="entry name" value="SNF2-like_sf"/>
</dbReference>
<evidence type="ECO:0000256" key="6">
    <source>
        <dbReference type="ARBA" id="ARBA00022840"/>
    </source>
</evidence>
<protein>
    <submittedName>
        <fullName evidence="8">E3 ubiquitin-protein ligase SHPRH-like</fullName>
    </submittedName>
</protein>
<dbReference type="PROSITE" id="PS00518">
    <property type="entry name" value="ZF_RING_1"/>
    <property type="match status" value="1"/>
</dbReference>
<organism evidence="8 9">
    <name type="scientific">Achlya hypogyna</name>
    <name type="common">Oomycete</name>
    <name type="synonym">Protoachlya hypogyna</name>
    <dbReference type="NCBI Taxonomy" id="1202772"/>
    <lineage>
        <taxon>Eukaryota</taxon>
        <taxon>Sar</taxon>
        <taxon>Stramenopiles</taxon>
        <taxon>Oomycota</taxon>
        <taxon>Saprolegniomycetes</taxon>
        <taxon>Saprolegniales</taxon>
        <taxon>Achlyaceae</taxon>
        <taxon>Achlya</taxon>
    </lineage>
</organism>
<dbReference type="InterPro" id="IPR000330">
    <property type="entry name" value="SNF2_N"/>
</dbReference>
<dbReference type="GO" id="GO:0005524">
    <property type="term" value="F:ATP binding"/>
    <property type="evidence" value="ECO:0007669"/>
    <property type="project" value="UniProtKB-KW"/>
</dbReference>
<dbReference type="SMART" id="SM00487">
    <property type="entry name" value="DEXDc"/>
    <property type="match status" value="1"/>
</dbReference>
<evidence type="ECO:0000313" key="8">
    <source>
        <dbReference type="EMBL" id="OQR85264.1"/>
    </source>
</evidence>